<evidence type="ECO:0008006" key="4">
    <source>
        <dbReference type="Google" id="ProtNLM"/>
    </source>
</evidence>
<dbReference type="HOGENOM" id="CLU_043859_0_0_1"/>
<protein>
    <recommendedName>
        <fullName evidence="4">Cell division control protein 14</fullName>
    </recommendedName>
</protein>
<evidence type="ECO:0000313" key="2">
    <source>
        <dbReference type="EMBL" id="KDQ64176.1"/>
    </source>
</evidence>
<dbReference type="OrthoDB" id="5357220at2759"/>
<gene>
    <name evidence="2" type="ORF">JAAARDRAFT_27798</name>
</gene>
<dbReference type="AlphaFoldDB" id="A0A067QNG2"/>
<proteinExistence type="predicted"/>
<keyword evidence="3" id="KW-1185">Reference proteome</keyword>
<dbReference type="EMBL" id="KL197709">
    <property type="protein sequence ID" value="KDQ64176.1"/>
    <property type="molecule type" value="Genomic_DNA"/>
</dbReference>
<feature type="region of interest" description="Disordered" evidence="1">
    <location>
        <begin position="225"/>
        <end position="316"/>
    </location>
</feature>
<feature type="compositionally biased region" description="Basic and acidic residues" evidence="1">
    <location>
        <begin position="459"/>
        <end position="474"/>
    </location>
</feature>
<evidence type="ECO:0000313" key="3">
    <source>
        <dbReference type="Proteomes" id="UP000027265"/>
    </source>
</evidence>
<dbReference type="InParanoid" id="A0A067QNG2"/>
<feature type="compositionally biased region" description="Basic and acidic residues" evidence="1">
    <location>
        <begin position="429"/>
        <end position="450"/>
    </location>
</feature>
<dbReference type="STRING" id="933084.A0A067QNG2"/>
<evidence type="ECO:0000256" key="1">
    <source>
        <dbReference type="SAM" id="MobiDB-lite"/>
    </source>
</evidence>
<dbReference type="Proteomes" id="UP000027265">
    <property type="component" value="Unassembled WGS sequence"/>
</dbReference>
<feature type="region of interest" description="Disordered" evidence="1">
    <location>
        <begin position="328"/>
        <end position="474"/>
    </location>
</feature>
<dbReference type="PANTHER" id="PTHR34065">
    <property type="entry name" value="CELL DIVISION CONTROL PROTEIN 14"/>
    <property type="match status" value="1"/>
</dbReference>
<sequence>MGSLEGMQITIEDALDDLASTRTSTGRKTRALVTLEKLLASICIPGDEESLDQLEAFLILQDTFECNVPSRIVSWIISATLQLEQALATHERESEVITLSSLLAQALSIIQGISLNHKPSKRYLGRKYTLEILIDLLLVSRHVVPTPVTTQEGTSKPGLPLTSIILDTLLCILVDAPPALRAYEECHGVQVVVRILKRAGTPREVRMKCLEFLYFYLLDETTPTPSTTIPHDQDQEPPLVPTAPSTPTHTRRSQEWSTTSNDSTASSSSSSSNSSSASTSTAATSGAETPSQGPDPPKTPPLKHHQPIELGKFQPKSLLTLRKEVDYTPLSPKKPSSFPSSSSPFPPTSSSSPFPPSQIQLPKTPGKGKSRLGAVNSTGMGIGLGTPGTKSRHTSDASIGNLSALVGPPEPSPTKSQFGFVGGAGVRGVSREGSENEFQEGKGEEREKSGGGDGGRGGEGGEARREKTTEQKKELLGTMLGNVDALLEGVRKAGIWGLG</sequence>
<accession>A0A067QNG2</accession>
<dbReference type="InterPro" id="IPR012535">
    <property type="entry name" value="Cell_div_Cdc14"/>
</dbReference>
<organism evidence="2 3">
    <name type="scientific">Jaapia argillacea MUCL 33604</name>
    <dbReference type="NCBI Taxonomy" id="933084"/>
    <lineage>
        <taxon>Eukaryota</taxon>
        <taxon>Fungi</taxon>
        <taxon>Dikarya</taxon>
        <taxon>Basidiomycota</taxon>
        <taxon>Agaricomycotina</taxon>
        <taxon>Agaricomycetes</taxon>
        <taxon>Agaricomycetidae</taxon>
        <taxon>Jaapiales</taxon>
        <taxon>Jaapiaceae</taxon>
        <taxon>Jaapia</taxon>
    </lineage>
</organism>
<feature type="compositionally biased region" description="Low complexity" evidence="1">
    <location>
        <begin position="331"/>
        <end position="352"/>
    </location>
</feature>
<dbReference type="PANTHER" id="PTHR34065:SF1">
    <property type="entry name" value="CELL DIVISION CONTROL PROTEIN 14"/>
    <property type="match status" value="1"/>
</dbReference>
<dbReference type="Pfam" id="PF08045">
    <property type="entry name" value="CDC14"/>
    <property type="match status" value="1"/>
</dbReference>
<feature type="compositionally biased region" description="Low complexity" evidence="1">
    <location>
        <begin position="257"/>
        <end position="285"/>
    </location>
</feature>
<reference evidence="3" key="1">
    <citation type="journal article" date="2014" name="Proc. Natl. Acad. Sci. U.S.A.">
        <title>Extensive sampling of basidiomycete genomes demonstrates inadequacy of the white-rot/brown-rot paradigm for wood decay fungi.</title>
        <authorList>
            <person name="Riley R."/>
            <person name="Salamov A.A."/>
            <person name="Brown D.W."/>
            <person name="Nagy L.G."/>
            <person name="Floudas D."/>
            <person name="Held B.W."/>
            <person name="Levasseur A."/>
            <person name="Lombard V."/>
            <person name="Morin E."/>
            <person name="Otillar R."/>
            <person name="Lindquist E.A."/>
            <person name="Sun H."/>
            <person name="LaButti K.M."/>
            <person name="Schmutz J."/>
            <person name="Jabbour D."/>
            <person name="Luo H."/>
            <person name="Baker S.E."/>
            <person name="Pisabarro A.G."/>
            <person name="Walton J.D."/>
            <person name="Blanchette R.A."/>
            <person name="Henrissat B."/>
            <person name="Martin F."/>
            <person name="Cullen D."/>
            <person name="Hibbett D.S."/>
            <person name="Grigoriev I.V."/>
        </authorList>
    </citation>
    <scope>NUCLEOTIDE SEQUENCE [LARGE SCALE GENOMIC DNA]</scope>
    <source>
        <strain evidence="3">MUCL 33604</strain>
    </source>
</reference>
<name>A0A067QNG2_9AGAM</name>